<reference evidence="2" key="1">
    <citation type="journal article" date="2022" name="Nat. Commun.">
        <title>Chromosome evolution and the genetic basis of agronomically important traits in greater yam.</title>
        <authorList>
            <person name="Bredeson J.V."/>
            <person name="Lyons J.B."/>
            <person name="Oniyinde I.O."/>
            <person name="Okereke N.R."/>
            <person name="Kolade O."/>
            <person name="Nnabue I."/>
            <person name="Nwadili C.O."/>
            <person name="Hribova E."/>
            <person name="Parker M."/>
            <person name="Nwogha J."/>
            <person name="Shu S."/>
            <person name="Carlson J."/>
            <person name="Kariba R."/>
            <person name="Muthemba S."/>
            <person name="Knop K."/>
            <person name="Barton G.J."/>
            <person name="Sherwood A.V."/>
            <person name="Lopez-Montes A."/>
            <person name="Asiedu R."/>
            <person name="Jamnadass R."/>
            <person name="Muchugi A."/>
            <person name="Goodstein D."/>
            <person name="Egesi C.N."/>
            <person name="Featherston J."/>
            <person name="Asfaw A."/>
            <person name="Simpson G.G."/>
            <person name="Dolezel J."/>
            <person name="Hendre P.S."/>
            <person name="Van Deynze A."/>
            <person name="Kumar P.L."/>
            <person name="Obidiegwu J.E."/>
            <person name="Bhattacharjee R."/>
            <person name="Rokhsar D.S."/>
        </authorList>
    </citation>
    <scope>NUCLEOTIDE SEQUENCE [LARGE SCALE GENOMIC DNA]</scope>
    <source>
        <strain evidence="2">cv. TDa95/00328</strain>
    </source>
</reference>
<evidence type="ECO:0000313" key="1">
    <source>
        <dbReference type="EMBL" id="KAH7679228.1"/>
    </source>
</evidence>
<dbReference type="Proteomes" id="UP000827976">
    <property type="component" value="Chromosome 6"/>
</dbReference>
<accession>A0ACB7VXC2</accession>
<evidence type="ECO:0000313" key="2">
    <source>
        <dbReference type="Proteomes" id="UP000827976"/>
    </source>
</evidence>
<organism evidence="1 2">
    <name type="scientific">Dioscorea alata</name>
    <name type="common">Purple yam</name>
    <dbReference type="NCBI Taxonomy" id="55571"/>
    <lineage>
        <taxon>Eukaryota</taxon>
        <taxon>Viridiplantae</taxon>
        <taxon>Streptophyta</taxon>
        <taxon>Embryophyta</taxon>
        <taxon>Tracheophyta</taxon>
        <taxon>Spermatophyta</taxon>
        <taxon>Magnoliopsida</taxon>
        <taxon>Liliopsida</taxon>
        <taxon>Dioscoreales</taxon>
        <taxon>Dioscoreaceae</taxon>
        <taxon>Dioscorea</taxon>
    </lineage>
</organism>
<sequence length="132" mass="14890">MIRAFNKLKTWSKKKKKKNKKNKNKKGNGDDNPNHSCNCCCSCHGWSNPEPSAPPLPALAPWLHDPKAQGDEINDHLNISSASYQQYLVPSPLYESPVSHRPTSFRDLVSTFAYCLCGCLCSCFQPKYENLM</sequence>
<gene>
    <name evidence="1" type="ORF">IHE45_06G045100</name>
</gene>
<protein>
    <submittedName>
        <fullName evidence="1">Uncharacterized protein</fullName>
    </submittedName>
</protein>
<proteinExistence type="predicted"/>
<name>A0ACB7VXC2_DIOAL</name>
<keyword evidence="2" id="KW-1185">Reference proteome</keyword>
<dbReference type="EMBL" id="CM037016">
    <property type="protein sequence ID" value="KAH7679228.1"/>
    <property type="molecule type" value="Genomic_DNA"/>
</dbReference>
<comment type="caution">
    <text evidence="1">The sequence shown here is derived from an EMBL/GenBank/DDBJ whole genome shotgun (WGS) entry which is preliminary data.</text>
</comment>